<reference evidence="3" key="3">
    <citation type="submission" date="2018-12" db="EMBL/GenBank/DDBJ databases">
        <title>G10K-VGP greater horseshoe bat female genome, primary haplotype.</title>
        <authorList>
            <person name="Teeling E."/>
            <person name="Myers G."/>
            <person name="Vernes S."/>
            <person name="Pippel M."/>
            <person name="Winkler S."/>
            <person name="Fedrigo O."/>
            <person name="Rhie A."/>
            <person name="Koren S."/>
            <person name="Phillippy A."/>
            <person name="Lewin H."/>
            <person name="Damas J."/>
            <person name="Howe K."/>
            <person name="Mountcastle J."/>
            <person name="Jarvis E.D."/>
        </authorList>
    </citation>
    <scope>NUCLEOTIDE SEQUENCE [LARGE SCALE GENOMIC DNA]</scope>
</reference>
<organism evidence="2 3">
    <name type="scientific">Rhinolophus ferrumequinum</name>
    <name type="common">Greater horseshoe bat</name>
    <dbReference type="NCBI Taxonomy" id="59479"/>
    <lineage>
        <taxon>Eukaryota</taxon>
        <taxon>Metazoa</taxon>
        <taxon>Chordata</taxon>
        <taxon>Craniata</taxon>
        <taxon>Vertebrata</taxon>
        <taxon>Euteleostomi</taxon>
        <taxon>Mammalia</taxon>
        <taxon>Eutheria</taxon>
        <taxon>Laurasiatheria</taxon>
        <taxon>Chiroptera</taxon>
        <taxon>Yinpterochiroptera</taxon>
        <taxon>Rhinolophoidea</taxon>
        <taxon>Rhinolophidae</taxon>
        <taxon>Rhinolophinae</taxon>
        <taxon>Rhinolophus</taxon>
    </lineage>
</organism>
<dbReference type="PANTHER" id="PTHR35351:SF1">
    <property type="entry name" value="GERMINAL CENTER-ASSOCIATED SIGNALING AND MOTILITY-LIKE PROTEIN"/>
    <property type="match status" value="1"/>
</dbReference>
<dbReference type="OMA" id="KWQEMTA"/>
<dbReference type="AlphaFoldDB" id="A0A671F4H8"/>
<feature type="compositionally biased region" description="Basic and acidic residues" evidence="1">
    <location>
        <begin position="10"/>
        <end position="32"/>
    </location>
</feature>
<dbReference type="InterPro" id="IPR031364">
    <property type="entry name" value="GC_assoc_lym"/>
</dbReference>
<reference evidence="2" key="4">
    <citation type="submission" date="2025-08" db="UniProtKB">
        <authorList>
            <consortium name="Ensembl"/>
        </authorList>
    </citation>
    <scope>IDENTIFICATION</scope>
</reference>
<gene>
    <name evidence="2" type="primary">GCSAML</name>
</gene>
<dbReference type="InParanoid" id="A0A671F4H8"/>
<dbReference type="PANTHER" id="PTHR35351">
    <property type="entry name" value="GERMINAL CENTER-ASSOCIATED SIGNALING AND MOTILITY-LIKE PROTEIN"/>
    <property type="match status" value="1"/>
</dbReference>
<accession>A0A671F4H8</accession>
<dbReference type="GO" id="GO:0050855">
    <property type="term" value="P:regulation of B cell receptor signaling pathway"/>
    <property type="evidence" value="ECO:0007669"/>
    <property type="project" value="InterPro"/>
</dbReference>
<feature type="compositionally biased region" description="Low complexity" evidence="1">
    <location>
        <begin position="51"/>
        <end position="66"/>
    </location>
</feature>
<dbReference type="GO" id="GO:2000401">
    <property type="term" value="P:regulation of lymphocyte migration"/>
    <property type="evidence" value="ECO:0007669"/>
    <property type="project" value="InterPro"/>
</dbReference>
<sequence>MGNNLLRELSCLRDNQKKSRKVNPDVEQKRQEMTTVERQNQGQDKKSKEVSSTSNQENESGSGSEEVCYTVISHSSYRRPSLNSNDNGYENIDSCTKRVRSFKEGSETEYALLRTTCVTRPSSCTPEHDYELVLPH</sequence>
<dbReference type="GeneTree" id="ENSGT00940000158134"/>
<dbReference type="Proteomes" id="UP000472240">
    <property type="component" value="Chromosome 24"/>
</dbReference>
<feature type="region of interest" description="Disordered" evidence="1">
    <location>
        <begin position="1"/>
        <end position="67"/>
    </location>
</feature>
<evidence type="ECO:0000313" key="2">
    <source>
        <dbReference type="Ensembl" id="ENSRFEP00010017462.1"/>
    </source>
</evidence>
<proteinExistence type="predicted"/>
<reference evidence="2 3" key="2">
    <citation type="journal article" date="2018" name="Annu Rev Anim Biosci">
        <title>Bat Biology, Genomes, and the Bat1K Project: To Generate Chromosome-Level Genomes for All Living Bat Species.</title>
        <authorList>
            <person name="Teeling E.C."/>
            <person name="Vernes S.C."/>
            <person name="Davalos L.M."/>
            <person name="Ray D.A."/>
            <person name="Gilbert M.T.P."/>
            <person name="Myers E."/>
        </authorList>
    </citation>
    <scope>NUCLEOTIDE SEQUENCE</scope>
</reference>
<feature type="compositionally biased region" description="Polar residues" evidence="1">
    <location>
        <begin position="33"/>
        <end position="42"/>
    </location>
</feature>
<dbReference type="Ensembl" id="ENSRFET00010019039.1">
    <property type="protein sequence ID" value="ENSRFEP00010017462.1"/>
    <property type="gene ID" value="ENSRFEG00010011703.1"/>
</dbReference>
<dbReference type="FunCoup" id="A0A671F4H8">
    <property type="interactions" value="22"/>
</dbReference>
<keyword evidence="3" id="KW-1185">Reference proteome</keyword>
<reference evidence="2" key="5">
    <citation type="submission" date="2025-09" db="UniProtKB">
        <authorList>
            <consortium name="Ensembl"/>
        </authorList>
    </citation>
    <scope>IDENTIFICATION</scope>
</reference>
<evidence type="ECO:0000313" key="3">
    <source>
        <dbReference type="Proteomes" id="UP000472240"/>
    </source>
</evidence>
<evidence type="ECO:0000256" key="1">
    <source>
        <dbReference type="SAM" id="MobiDB-lite"/>
    </source>
</evidence>
<protein>
    <submittedName>
        <fullName evidence="2">Germinal center associated signaling and motility like</fullName>
    </submittedName>
</protein>
<dbReference type="Pfam" id="PF15666">
    <property type="entry name" value="HGAL"/>
    <property type="match status" value="1"/>
</dbReference>
<reference evidence="2 3" key="1">
    <citation type="journal article" date="2015" name="Annu Rev Anim Biosci">
        <title>The Genome 10K Project: a way forward.</title>
        <authorList>
            <person name="Koepfli K.P."/>
            <person name="Paten B."/>
            <person name="O'Brien S.J."/>
            <person name="Koepfli K.P."/>
            <person name="Paten B."/>
            <person name="Antunes A."/>
            <person name="Belov K."/>
            <person name="Bustamante C."/>
            <person name="Castoe T.A."/>
            <person name="Clawson H."/>
            <person name="Crawford A.J."/>
            <person name="Diekhans M."/>
            <person name="Distel D."/>
            <person name="Durbin R."/>
            <person name="Earl D."/>
            <person name="Fujita M.K."/>
            <person name="Gamble T."/>
            <person name="Georges A."/>
            <person name="Gemmell N."/>
            <person name="Gilbert M.T."/>
            <person name="Graves J.M."/>
            <person name="Green R.E."/>
            <person name="Hickey G."/>
            <person name="Jarvis E.D."/>
            <person name="Johnson W."/>
            <person name="Komissarov A."/>
            <person name="Korf I."/>
            <person name="Kuhn R."/>
            <person name="Larkin D.M."/>
            <person name="Lewin H."/>
            <person name="Lopez J.V."/>
            <person name="Ma J."/>
            <person name="Marques-Bonet T."/>
            <person name="Miller W."/>
            <person name="Murphy R."/>
            <person name="Pevzner P."/>
            <person name="Shapiro B."/>
            <person name="Steiner C."/>
            <person name="Tamazian G."/>
            <person name="Venkatesh B."/>
            <person name="Wang J."/>
            <person name="Wayne R."/>
            <person name="Wiley E."/>
            <person name="Yang H."/>
            <person name="Zhang G."/>
            <person name="Haussler D."/>
            <person name="Ryder O."/>
            <person name="O'Brien S.J."/>
        </authorList>
    </citation>
    <scope>NUCLEOTIDE SEQUENCE</scope>
</reference>
<name>A0A671F4H8_RHIFE</name>